<name>A0A9X1IE10_9PROT</name>
<keyword evidence="4" id="KW-0449">Lipoprotein</keyword>
<evidence type="ECO:0000256" key="3">
    <source>
        <dbReference type="ARBA" id="ARBA00015281"/>
    </source>
</evidence>
<keyword evidence="9" id="KW-1185">Reference proteome</keyword>
<feature type="domain" description="Glycine zipper 2TM" evidence="7">
    <location>
        <begin position="65"/>
        <end position="104"/>
    </location>
</feature>
<evidence type="ECO:0000256" key="6">
    <source>
        <dbReference type="SAM" id="SignalP"/>
    </source>
</evidence>
<proteinExistence type="inferred from homology"/>
<evidence type="ECO:0000256" key="4">
    <source>
        <dbReference type="ARBA" id="ARBA00023288"/>
    </source>
</evidence>
<reference evidence="8" key="1">
    <citation type="submission" date="2021-10" db="EMBL/GenBank/DDBJ databases">
        <title>Roseicella aerolatum sp. nov., isolated from aerosols of e-waste dismantling site.</title>
        <authorList>
            <person name="Qin T."/>
        </authorList>
    </citation>
    <scope>NUCLEOTIDE SEQUENCE</scope>
    <source>
        <strain evidence="8">GB24</strain>
    </source>
</reference>
<comment type="subcellular location">
    <subcellularLocation>
        <location evidence="1">Cell outer membrane</location>
        <topology evidence="1">Lipid-anchor</topology>
    </subcellularLocation>
</comment>
<comment type="caution">
    <text evidence="8">The sequence shown here is derived from an EMBL/GenBank/DDBJ whole genome shotgun (WGS) entry which is preliminary data.</text>
</comment>
<feature type="signal peptide" evidence="6">
    <location>
        <begin position="1"/>
        <end position="28"/>
    </location>
</feature>
<dbReference type="Pfam" id="PF05433">
    <property type="entry name" value="Rick_17kDa_Anti"/>
    <property type="match status" value="1"/>
</dbReference>
<evidence type="ECO:0000313" key="8">
    <source>
        <dbReference type="EMBL" id="MCB4822359.1"/>
    </source>
</evidence>
<dbReference type="GO" id="GO:0009279">
    <property type="term" value="C:cell outer membrane"/>
    <property type="evidence" value="ECO:0007669"/>
    <property type="project" value="UniProtKB-SubCell"/>
</dbReference>
<protein>
    <recommendedName>
        <fullName evidence="3">17 kDa surface antigen</fullName>
    </recommendedName>
</protein>
<evidence type="ECO:0000256" key="1">
    <source>
        <dbReference type="ARBA" id="ARBA00004459"/>
    </source>
</evidence>
<dbReference type="EMBL" id="JAJAQI010000015">
    <property type="protein sequence ID" value="MCB4822359.1"/>
    <property type="molecule type" value="Genomic_DNA"/>
</dbReference>
<evidence type="ECO:0000256" key="2">
    <source>
        <dbReference type="ARBA" id="ARBA00008681"/>
    </source>
</evidence>
<accession>A0A9X1IE10</accession>
<keyword evidence="6" id="KW-0732">Signal</keyword>
<evidence type="ECO:0000313" key="9">
    <source>
        <dbReference type="Proteomes" id="UP001139311"/>
    </source>
</evidence>
<feature type="chain" id="PRO_5040948472" description="17 kDa surface antigen" evidence="6">
    <location>
        <begin position="29"/>
        <end position="178"/>
    </location>
</feature>
<dbReference type="InterPro" id="IPR008816">
    <property type="entry name" value="Gly_zipper_2TM_dom"/>
</dbReference>
<dbReference type="PROSITE" id="PS51257">
    <property type="entry name" value="PROKAR_LIPOPROTEIN"/>
    <property type="match status" value="1"/>
</dbReference>
<comment type="similarity">
    <text evidence="2">Belongs to the rickettsiale 17 kDa surface antigen family.</text>
</comment>
<evidence type="ECO:0000259" key="7">
    <source>
        <dbReference type="Pfam" id="PF05433"/>
    </source>
</evidence>
<dbReference type="RefSeq" id="WP_226608388.1">
    <property type="nucleotide sequence ID" value="NZ_JAJAQI010000015.1"/>
</dbReference>
<gene>
    <name evidence="8" type="ORF">LHA35_11500</name>
</gene>
<organism evidence="8 9">
    <name type="scientific">Roseicella aerolata</name>
    <dbReference type="NCBI Taxonomy" id="2883479"/>
    <lineage>
        <taxon>Bacteria</taxon>
        <taxon>Pseudomonadati</taxon>
        <taxon>Pseudomonadota</taxon>
        <taxon>Alphaproteobacteria</taxon>
        <taxon>Acetobacterales</taxon>
        <taxon>Roseomonadaceae</taxon>
        <taxon>Roseicella</taxon>
    </lineage>
</organism>
<evidence type="ECO:0000256" key="5">
    <source>
        <dbReference type="SAM" id="MobiDB-lite"/>
    </source>
</evidence>
<feature type="region of interest" description="Disordered" evidence="5">
    <location>
        <begin position="159"/>
        <end position="178"/>
    </location>
</feature>
<sequence length="178" mass="17426">MTLPLARLAGAAALAALLAGGLSACAPANSNTTYSSAGIGAAAEVRYGTIVGMRPVQIAGSQSGVGTVGGGLAGGVIGSTIGGDWRARTLAGVGGALLGAGAGTLFERGTTQGQAVEFTIRPDGGGPDFNVVQTNELQLQPGEHVAVSFGDRVRLARALPPPPAAAAPTATPISNRKR</sequence>
<dbReference type="Proteomes" id="UP001139311">
    <property type="component" value="Unassembled WGS sequence"/>
</dbReference>
<dbReference type="AlphaFoldDB" id="A0A9X1IE10"/>